<gene>
    <name evidence="2" type="ORF">X801_08818</name>
</gene>
<evidence type="ECO:0000256" key="1">
    <source>
        <dbReference type="SAM" id="MobiDB-lite"/>
    </source>
</evidence>
<dbReference type="EMBL" id="KV905296">
    <property type="protein sequence ID" value="OON15381.1"/>
    <property type="molecule type" value="Genomic_DNA"/>
</dbReference>
<dbReference type="AlphaFoldDB" id="A0A1S8WLY6"/>
<organism evidence="2 3">
    <name type="scientific">Opisthorchis viverrini</name>
    <name type="common">Southeast Asian liver fluke</name>
    <dbReference type="NCBI Taxonomy" id="6198"/>
    <lineage>
        <taxon>Eukaryota</taxon>
        <taxon>Metazoa</taxon>
        <taxon>Spiralia</taxon>
        <taxon>Lophotrochozoa</taxon>
        <taxon>Platyhelminthes</taxon>
        <taxon>Trematoda</taxon>
        <taxon>Digenea</taxon>
        <taxon>Opisthorchiida</taxon>
        <taxon>Opisthorchiata</taxon>
        <taxon>Opisthorchiidae</taxon>
        <taxon>Opisthorchis</taxon>
    </lineage>
</organism>
<evidence type="ECO:0000313" key="2">
    <source>
        <dbReference type="EMBL" id="OON15381.1"/>
    </source>
</evidence>
<dbReference type="PANTHER" id="PTHR47331:SF1">
    <property type="entry name" value="GAG-LIKE PROTEIN"/>
    <property type="match status" value="1"/>
</dbReference>
<protein>
    <recommendedName>
        <fullName evidence="4">Peptidase A2 domain-containing protein</fullName>
    </recommendedName>
</protein>
<name>A0A1S8WLY6_OPIVI</name>
<evidence type="ECO:0000313" key="3">
    <source>
        <dbReference type="Proteomes" id="UP000243686"/>
    </source>
</evidence>
<keyword evidence="3" id="KW-1185">Reference proteome</keyword>
<dbReference type="Proteomes" id="UP000243686">
    <property type="component" value="Unassembled WGS sequence"/>
</dbReference>
<evidence type="ECO:0008006" key="4">
    <source>
        <dbReference type="Google" id="ProtNLM"/>
    </source>
</evidence>
<feature type="non-terminal residue" evidence="2">
    <location>
        <position position="174"/>
    </location>
</feature>
<reference evidence="2 3" key="1">
    <citation type="submission" date="2015-03" db="EMBL/GenBank/DDBJ databases">
        <title>Draft genome of the nematode, Opisthorchis viverrini.</title>
        <authorList>
            <person name="Mitreva M."/>
        </authorList>
    </citation>
    <scope>NUCLEOTIDE SEQUENCE [LARGE SCALE GENOMIC DNA]</scope>
    <source>
        <strain evidence="2">Khon Kaen</strain>
    </source>
</reference>
<accession>A0A1S8WLY6</accession>
<dbReference type="PANTHER" id="PTHR47331">
    <property type="entry name" value="PHD-TYPE DOMAIN-CONTAINING PROTEIN"/>
    <property type="match status" value="1"/>
</dbReference>
<sequence length="174" mass="19095">MPVVSRTACVDRLRVCYLCLKPYHHAKMCRSRHACGFQLYVGKHHPLLHRPSSSKTGNEPEPPGIASEGVHHSIADVPKSNISLAVVSARIRGPEGDVAVDTFLDNGASATLIHSSLLPKHGLKGTSASLINKTVTGEFREQTYVLVADIEAMFHQVKVPQSDRDAIRLLWRTN</sequence>
<proteinExistence type="predicted"/>
<feature type="region of interest" description="Disordered" evidence="1">
    <location>
        <begin position="48"/>
        <end position="69"/>
    </location>
</feature>